<proteinExistence type="predicted"/>
<evidence type="ECO:0000313" key="3">
    <source>
        <dbReference type="Proteomes" id="UP000816034"/>
    </source>
</evidence>
<dbReference type="EMBL" id="PYSW02000024">
    <property type="protein sequence ID" value="KAG2382312.1"/>
    <property type="molecule type" value="Genomic_DNA"/>
</dbReference>
<comment type="caution">
    <text evidence="2">The sequence shown here is derived from an EMBL/GenBank/DDBJ whole genome shotgun (WGS) entry which is preliminary data.</text>
</comment>
<evidence type="ECO:0000256" key="1">
    <source>
        <dbReference type="SAM" id="MobiDB-lite"/>
    </source>
</evidence>
<dbReference type="RefSeq" id="XP_044547991.1">
    <property type="nucleotide sequence ID" value="XM_044695273.1"/>
</dbReference>
<reference evidence="2 3" key="1">
    <citation type="journal article" date="2018" name="BMC Genomics">
        <title>The genome of Naegleria lovaniensis, the basis for a comparative approach to unravel pathogenicity factors of the human pathogenic amoeba N. fowleri.</title>
        <authorList>
            <person name="Liechti N."/>
            <person name="Schurch N."/>
            <person name="Bruggmann R."/>
            <person name="Wittwer M."/>
        </authorList>
    </citation>
    <scope>NUCLEOTIDE SEQUENCE [LARGE SCALE GENOMIC DNA]</scope>
    <source>
        <strain evidence="2 3">ATCC 30569</strain>
    </source>
</reference>
<dbReference type="GeneID" id="68097969"/>
<feature type="region of interest" description="Disordered" evidence="1">
    <location>
        <begin position="77"/>
        <end position="107"/>
    </location>
</feature>
<gene>
    <name evidence="2" type="ORF">C9374_005514</name>
</gene>
<evidence type="ECO:0000313" key="2">
    <source>
        <dbReference type="EMBL" id="KAG2382312.1"/>
    </source>
</evidence>
<accession>A0AA88GQ36</accession>
<organism evidence="2 3">
    <name type="scientific">Naegleria lovaniensis</name>
    <name type="common">Amoeba</name>
    <dbReference type="NCBI Taxonomy" id="51637"/>
    <lineage>
        <taxon>Eukaryota</taxon>
        <taxon>Discoba</taxon>
        <taxon>Heterolobosea</taxon>
        <taxon>Tetramitia</taxon>
        <taxon>Eutetramitia</taxon>
        <taxon>Vahlkampfiidae</taxon>
        <taxon>Naegleria</taxon>
    </lineage>
</organism>
<dbReference type="Proteomes" id="UP000816034">
    <property type="component" value="Unassembled WGS sequence"/>
</dbReference>
<keyword evidence="3" id="KW-1185">Reference proteome</keyword>
<protein>
    <submittedName>
        <fullName evidence="2">Uncharacterized protein</fullName>
    </submittedName>
</protein>
<dbReference type="AlphaFoldDB" id="A0AA88GQ36"/>
<sequence>MSFRQITNTDSLFFHFRHLNNTSSSHNRHEDSSLLDQLERFQYSLFSNIRTEGLRERDPLVREYELTLERRFQQQQQQLNSMYRSSATLSPSLSSSAHVEERADDDNDDVMLSEPELEETTVSRGLNFDLNEGYINDEEMMAAGVFYGDEDDEQVYEDI</sequence>
<feature type="compositionally biased region" description="Low complexity" evidence="1">
    <location>
        <begin position="85"/>
        <end position="97"/>
    </location>
</feature>
<name>A0AA88GQ36_NAELO</name>